<proteinExistence type="predicted"/>
<comment type="caution">
    <text evidence="1">The sequence shown here is derived from an EMBL/GenBank/DDBJ whole genome shotgun (WGS) entry which is preliminary data.</text>
</comment>
<sequence length="475" mass="51882">MLAFTVILASLAALGVALPTSSSQNGSPVSARDTATKYITFEHAATGSRLDYVNNSGICETTPGVNQYSGYLSVGNNMNMFFWFFEARNNPSTAPLVTWFNGGPGCSSMIGLFQENGPCHFEDGASEPSLNPYSWNNYANMLYIDQPIGVGFSYGTDDVSSTQQAAPHVWTLLQAFFAQFPQYESRDFGVFTESYGGHYGPEFAEYFEQQNTAIDKGTVKGEHLNLVALGINNGWFDPTLQYKAYVDYAYNNTYKALISKSQYTSYLSKYNSDCVPALKKCASSGSNSDCSTAQTTCYNDIEGPLSQVSDFDVYDVREPSNDPYPPSTYSTYLQQTSVQNAIGAKQKYQECPDAVYDKFSSTGDDSRSTLSQLSSVVQSGNVTTLVWAGDADFICNWFGGLAAANAIDYDGQATFSNAGLKPYTMNGQEVGTFKTQGKLSFLRVYGAGHEVPYYQPEVALQVFEQTMKGQAISST</sequence>
<evidence type="ECO:0000313" key="1">
    <source>
        <dbReference type="EMBL" id="KAJ9654246.1"/>
    </source>
</evidence>
<name>A0ACC3A2B0_9EURO</name>
<dbReference type="EMBL" id="JAPDRQ010000127">
    <property type="protein sequence ID" value="KAJ9654246.1"/>
    <property type="molecule type" value="Genomic_DNA"/>
</dbReference>
<organism evidence="1 2">
    <name type="scientific">Neophaeococcomyces mojaviensis</name>
    <dbReference type="NCBI Taxonomy" id="3383035"/>
    <lineage>
        <taxon>Eukaryota</taxon>
        <taxon>Fungi</taxon>
        <taxon>Dikarya</taxon>
        <taxon>Ascomycota</taxon>
        <taxon>Pezizomycotina</taxon>
        <taxon>Eurotiomycetes</taxon>
        <taxon>Chaetothyriomycetidae</taxon>
        <taxon>Chaetothyriales</taxon>
        <taxon>Chaetothyriales incertae sedis</taxon>
        <taxon>Neophaeococcomyces</taxon>
    </lineage>
</organism>
<dbReference type="Proteomes" id="UP001172386">
    <property type="component" value="Unassembled WGS sequence"/>
</dbReference>
<gene>
    <name evidence="1" type="ORF">H2198_006706</name>
</gene>
<reference evidence="1" key="1">
    <citation type="submission" date="2022-10" db="EMBL/GenBank/DDBJ databases">
        <title>Culturing micro-colonial fungi from biological soil crusts in the Mojave desert and describing Neophaeococcomyces mojavensis, and introducing the new genera and species Taxawa tesnikishii.</title>
        <authorList>
            <person name="Kurbessoian T."/>
            <person name="Stajich J.E."/>
        </authorList>
    </citation>
    <scope>NUCLEOTIDE SEQUENCE</scope>
    <source>
        <strain evidence="1">JES_112</strain>
    </source>
</reference>
<evidence type="ECO:0000313" key="2">
    <source>
        <dbReference type="Proteomes" id="UP001172386"/>
    </source>
</evidence>
<accession>A0ACC3A2B0</accession>
<protein>
    <submittedName>
        <fullName evidence="1">Uncharacterized protein</fullName>
    </submittedName>
</protein>
<keyword evidence="2" id="KW-1185">Reference proteome</keyword>